<name>A0A3D9ZTL9_9ACTN</name>
<keyword evidence="1" id="KW-1133">Transmembrane helix</keyword>
<evidence type="ECO:0000256" key="1">
    <source>
        <dbReference type="SAM" id="Phobius"/>
    </source>
</evidence>
<dbReference type="AlphaFoldDB" id="A0A3D9ZTL9"/>
<reference evidence="2 3" key="1">
    <citation type="submission" date="2018-08" db="EMBL/GenBank/DDBJ databases">
        <title>Sequencing the genomes of 1000 actinobacteria strains.</title>
        <authorList>
            <person name="Klenk H.-P."/>
        </authorList>
    </citation>
    <scope>NUCLEOTIDE SEQUENCE [LARGE SCALE GENOMIC DNA]</scope>
    <source>
        <strain evidence="2 3">DSM 44099</strain>
    </source>
</reference>
<keyword evidence="3" id="KW-1185">Reference proteome</keyword>
<organism evidence="2 3">
    <name type="scientific">Asanoa ferruginea</name>
    <dbReference type="NCBI Taxonomy" id="53367"/>
    <lineage>
        <taxon>Bacteria</taxon>
        <taxon>Bacillati</taxon>
        <taxon>Actinomycetota</taxon>
        <taxon>Actinomycetes</taxon>
        <taxon>Micromonosporales</taxon>
        <taxon>Micromonosporaceae</taxon>
        <taxon>Asanoa</taxon>
    </lineage>
</organism>
<feature type="transmembrane region" description="Helical" evidence="1">
    <location>
        <begin position="183"/>
        <end position="203"/>
    </location>
</feature>
<dbReference type="EMBL" id="QUMQ01000001">
    <property type="protein sequence ID" value="REF99954.1"/>
    <property type="molecule type" value="Genomic_DNA"/>
</dbReference>
<dbReference type="Proteomes" id="UP000256913">
    <property type="component" value="Unassembled WGS sequence"/>
</dbReference>
<keyword evidence="1" id="KW-0472">Membrane</keyword>
<evidence type="ECO:0000313" key="2">
    <source>
        <dbReference type="EMBL" id="REF99954.1"/>
    </source>
</evidence>
<evidence type="ECO:0008006" key="4">
    <source>
        <dbReference type="Google" id="ProtNLM"/>
    </source>
</evidence>
<sequence length="212" mass="21802">MSFTRTNTSWGDLVRFSVLARIGGVATLAAMIAFGSAPAWADSTIDIDPADVGQTAAQFPVHRCDPRFGGGPFAGDDVWVFALPRPKAQGDFQALTIEFATEGGPVTESITHEPAMDRAIVDGHAWIRTSAGLSADGQLLDPHSIISATAVITGTDGTFDLAQTCPATGGALPVTGPELAGPLGRIAGLGGALTLAGLGLVLAQRRRRRVAA</sequence>
<evidence type="ECO:0000313" key="3">
    <source>
        <dbReference type="Proteomes" id="UP000256913"/>
    </source>
</evidence>
<accession>A0A3D9ZTL9</accession>
<keyword evidence="1" id="KW-0812">Transmembrane</keyword>
<proteinExistence type="predicted"/>
<gene>
    <name evidence="2" type="ORF">DFJ67_6001</name>
</gene>
<protein>
    <recommendedName>
        <fullName evidence="4">LPXTG-motif cell wall-anchored protein</fullName>
    </recommendedName>
</protein>
<comment type="caution">
    <text evidence="2">The sequence shown here is derived from an EMBL/GenBank/DDBJ whole genome shotgun (WGS) entry which is preliminary data.</text>
</comment>